<dbReference type="PANTHER" id="PTHR13847:SF281">
    <property type="entry name" value="FAD DEPENDENT OXIDOREDUCTASE DOMAIN-CONTAINING PROTEIN"/>
    <property type="match status" value="1"/>
</dbReference>
<reference evidence="3" key="1">
    <citation type="submission" date="2006-06" db="EMBL/GenBank/DDBJ databases">
        <title>Complete sequence of chromosome of Chelativorans sp. BNC1.</title>
        <authorList>
            <consortium name="US DOE Joint Genome Institute"/>
            <person name="Copeland A."/>
            <person name="Lucas S."/>
            <person name="Lapidus A."/>
            <person name="Barry K."/>
            <person name="Detter J.C."/>
            <person name="Glavina del Rio T."/>
            <person name="Hammon N."/>
            <person name="Israni S."/>
            <person name="Dalin E."/>
            <person name="Tice H."/>
            <person name="Pitluck S."/>
            <person name="Chertkov O."/>
            <person name="Brettin T."/>
            <person name="Bruce D."/>
            <person name="Han C."/>
            <person name="Tapia R."/>
            <person name="Gilna P."/>
            <person name="Schmutz J."/>
            <person name="Larimer F."/>
            <person name="Land M."/>
            <person name="Hauser L."/>
            <person name="Kyrpides N."/>
            <person name="Mikhailova N."/>
            <person name="Richardson P."/>
        </authorList>
    </citation>
    <scope>NUCLEOTIDE SEQUENCE</scope>
    <source>
        <strain evidence="3">BNC1</strain>
    </source>
</reference>
<dbReference type="GO" id="GO:0016491">
    <property type="term" value="F:oxidoreductase activity"/>
    <property type="evidence" value="ECO:0007669"/>
    <property type="project" value="UniProtKB-KW"/>
</dbReference>
<dbReference type="InterPro" id="IPR006076">
    <property type="entry name" value="FAD-dep_OxRdtase"/>
</dbReference>
<evidence type="ECO:0000313" key="3">
    <source>
        <dbReference type="EMBL" id="ABG61969.1"/>
    </source>
</evidence>
<name>Q11KV6_CHESB</name>
<dbReference type="InterPro" id="IPR036188">
    <property type="entry name" value="FAD/NAD-bd_sf"/>
</dbReference>
<gene>
    <name evidence="3" type="ordered locus">Meso_0567</name>
</gene>
<dbReference type="EMBL" id="CP000390">
    <property type="protein sequence ID" value="ABG61969.1"/>
    <property type="molecule type" value="Genomic_DNA"/>
</dbReference>
<dbReference type="Pfam" id="PF01266">
    <property type="entry name" value="DAO"/>
    <property type="match status" value="1"/>
</dbReference>
<proteinExistence type="predicted"/>
<feature type="domain" description="FAD dependent oxidoreductase" evidence="2">
    <location>
        <begin position="34"/>
        <end position="387"/>
    </location>
</feature>
<dbReference type="Gene3D" id="3.50.50.60">
    <property type="entry name" value="FAD/NAD(P)-binding domain"/>
    <property type="match status" value="1"/>
</dbReference>
<evidence type="ECO:0000259" key="2">
    <source>
        <dbReference type="Pfam" id="PF01266"/>
    </source>
</evidence>
<protein>
    <submittedName>
        <fullName evidence="3">FAD dependent oxidoreductase</fullName>
    </submittedName>
</protein>
<dbReference type="STRING" id="266779.Meso_0567"/>
<dbReference type="SUPFAM" id="SSF51905">
    <property type="entry name" value="FAD/NAD(P)-binding domain"/>
    <property type="match status" value="1"/>
</dbReference>
<dbReference type="AlphaFoldDB" id="Q11KV6"/>
<evidence type="ECO:0000256" key="1">
    <source>
        <dbReference type="ARBA" id="ARBA00023002"/>
    </source>
</evidence>
<dbReference type="PANTHER" id="PTHR13847">
    <property type="entry name" value="SARCOSINE DEHYDROGENASE-RELATED"/>
    <property type="match status" value="1"/>
</dbReference>
<dbReference type="GO" id="GO:0005737">
    <property type="term" value="C:cytoplasm"/>
    <property type="evidence" value="ECO:0007669"/>
    <property type="project" value="TreeGrafter"/>
</dbReference>
<keyword evidence="1" id="KW-0560">Oxidoreductase</keyword>
<sequence length="435" mass="48062">MQRDIFKSEFKEEPYWWDLARPFSSVASLPARSDLVIVGAGLCGLSAALRALELGVRPLVLDVGFIGGEASSRSGAMVSSGQKFLISGAAQSLGSEIVNELINVHADAFRYVRTLATKGGVEGQFRTSGRLFLAAVPEHFQRFAQYAEILNEIAQVTARTVCKQDLRSELASQRYYGGLLVEEFGGLHPSLFACNLAREVQRKGAELRSHTRVLAVKARGSEFIVETDAGSVRAGQVLFATNGYTDNAMRLVRRRIAPVGSFMIATEELGTDQVAAAMPGLRMYSDTKRNLWFFRPSPDGKRILFGGRPGILPRAPRQAAIKLHQYMSLVFPSLHDVKITHAWTGTIAMTRRQVQHIGQRKGIWFAVGCNGSGVAIMPWVGRLAVERMLGTRTESTVFERIAFDVMPTIEGKPWFVPFAAGWFGLNDWIDRMRHA</sequence>
<dbReference type="eggNOG" id="COG0665">
    <property type="taxonomic scope" value="Bacteria"/>
</dbReference>
<dbReference type="OrthoDB" id="9814969at2"/>
<dbReference type="KEGG" id="mes:Meso_0567"/>
<accession>Q11KV6</accession>
<organism evidence="3">
    <name type="scientific">Chelativorans sp. (strain BNC1)</name>
    <dbReference type="NCBI Taxonomy" id="266779"/>
    <lineage>
        <taxon>Bacteria</taxon>
        <taxon>Pseudomonadati</taxon>
        <taxon>Pseudomonadota</taxon>
        <taxon>Alphaproteobacteria</taxon>
        <taxon>Hyphomicrobiales</taxon>
        <taxon>Phyllobacteriaceae</taxon>
        <taxon>Chelativorans</taxon>
    </lineage>
</organism>
<dbReference type="Gene3D" id="3.30.9.10">
    <property type="entry name" value="D-Amino Acid Oxidase, subunit A, domain 2"/>
    <property type="match status" value="1"/>
</dbReference>
<dbReference type="HOGENOM" id="CLU_007884_3_3_5"/>